<dbReference type="InterPro" id="IPR041373">
    <property type="entry name" value="RT_RNaseH"/>
</dbReference>
<organism evidence="8 9">
    <name type="scientific">Cordylochernes scorpioides</name>
    <dbReference type="NCBI Taxonomy" id="51811"/>
    <lineage>
        <taxon>Eukaryota</taxon>
        <taxon>Metazoa</taxon>
        <taxon>Ecdysozoa</taxon>
        <taxon>Arthropoda</taxon>
        <taxon>Chelicerata</taxon>
        <taxon>Arachnida</taxon>
        <taxon>Pseudoscorpiones</taxon>
        <taxon>Cheliferoidea</taxon>
        <taxon>Chernetidae</taxon>
        <taxon>Cordylochernes</taxon>
    </lineage>
</organism>
<feature type="domain" description="Reverse transcriptase RNase H-like" evidence="7">
    <location>
        <begin position="171"/>
        <end position="233"/>
    </location>
</feature>
<evidence type="ECO:0000256" key="2">
    <source>
        <dbReference type="ARBA" id="ARBA00022695"/>
    </source>
</evidence>
<dbReference type="SUPFAM" id="SSF56672">
    <property type="entry name" value="DNA/RNA polymerases"/>
    <property type="match status" value="1"/>
</dbReference>
<sequence>MTFFIDPLETSGSSMSLTTPFAAPDVVGDVDRRQQALQIEPAPVLMKAIAETMASTHAHACKVVLAPNSSGVLPDVTSMAPAARLLFEPLEPFTHVHVVQAMIIIKRVLEDNRHHSVALTAGDPNPLPRLAKDITGHNVGKQLFSNLEVDVLPFATTRIPRCRADINPDHKDVIPHQGKNQHNYEQNYSISELECLAIIESIEYFRVFLFGRHFTIYSDHQALVYLKNIKNPSVSRKRNVRVYHRKKYTDNVIQTSRLEHRSSQLVANDRKNKDRRMKKDMNIFKVSNRGREIYHP</sequence>
<evidence type="ECO:0000256" key="3">
    <source>
        <dbReference type="ARBA" id="ARBA00022722"/>
    </source>
</evidence>
<evidence type="ECO:0000256" key="5">
    <source>
        <dbReference type="ARBA" id="ARBA00022801"/>
    </source>
</evidence>
<dbReference type="EMBL" id="CP092867">
    <property type="protein sequence ID" value="UYV67686.1"/>
    <property type="molecule type" value="Genomic_DNA"/>
</dbReference>
<accession>A0ABY6KFQ7</accession>
<protein>
    <submittedName>
        <fullName evidence="8">K02A2.6-like</fullName>
    </submittedName>
</protein>
<proteinExistence type="predicted"/>
<evidence type="ECO:0000256" key="1">
    <source>
        <dbReference type="ARBA" id="ARBA00022679"/>
    </source>
</evidence>
<keyword evidence="1" id="KW-0808">Transferase</keyword>
<dbReference type="InterPro" id="IPR043502">
    <property type="entry name" value="DNA/RNA_pol_sf"/>
</dbReference>
<evidence type="ECO:0000256" key="6">
    <source>
        <dbReference type="ARBA" id="ARBA00022918"/>
    </source>
</evidence>
<keyword evidence="9" id="KW-1185">Reference proteome</keyword>
<evidence type="ECO:0000256" key="4">
    <source>
        <dbReference type="ARBA" id="ARBA00022759"/>
    </source>
</evidence>
<evidence type="ECO:0000259" key="7">
    <source>
        <dbReference type="Pfam" id="PF17917"/>
    </source>
</evidence>
<name>A0ABY6KFQ7_9ARAC</name>
<evidence type="ECO:0000313" key="8">
    <source>
        <dbReference type="EMBL" id="UYV67686.1"/>
    </source>
</evidence>
<keyword evidence="4" id="KW-0255">Endonuclease</keyword>
<dbReference type="Pfam" id="PF17917">
    <property type="entry name" value="RT_RNaseH"/>
    <property type="match status" value="1"/>
</dbReference>
<keyword evidence="6" id="KW-0695">RNA-directed DNA polymerase</keyword>
<keyword evidence="5" id="KW-0378">Hydrolase</keyword>
<gene>
    <name evidence="8" type="ORF">LAZ67_5001614</name>
</gene>
<evidence type="ECO:0000313" key="9">
    <source>
        <dbReference type="Proteomes" id="UP001235939"/>
    </source>
</evidence>
<dbReference type="Proteomes" id="UP001235939">
    <property type="component" value="Chromosome 05"/>
</dbReference>
<keyword evidence="2" id="KW-0548">Nucleotidyltransferase</keyword>
<reference evidence="8 9" key="1">
    <citation type="submission" date="2022-01" db="EMBL/GenBank/DDBJ databases">
        <title>A chromosomal length assembly of Cordylochernes scorpioides.</title>
        <authorList>
            <person name="Zeh D."/>
            <person name="Zeh J."/>
        </authorList>
    </citation>
    <scope>NUCLEOTIDE SEQUENCE [LARGE SCALE GENOMIC DNA]</scope>
    <source>
        <strain evidence="8">IN4F17</strain>
        <tissue evidence="8">Whole Body</tissue>
    </source>
</reference>
<keyword evidence="3" id="KW-0540">Nuclease</keyword>